<organism evidence="1 2">
    <name type="scientific">Ixodes persulcatus</name>
    <name type="common">Taiga tick</name>
    <dbReference type="NCBI Taxonomy" id="34615"/>
    <lineage>
        <taxon>Eukaryota</taxon>
        <taxon>Metazoa</taxon>
        <taxon>Ecdysozoa</taxon>
        <taxon>Arthropoda</taxon>
        <taxon>Chelicerata</taxon>
        <taxon>Arachnida</taxon>
        <taxon>Acari</taxon>
        <taxon>Parasitiformes</taxon>
        <taxon>Ixodida</taxon>
        <taxon>Ixodoidea</taxon>
        <taxon>Ixodidae</taxon>
        <taxon>Ixodinae</taxon>
        <taxon>Ixodes</taxon>
    </lineage>
</organism>
<keyword evidence="2" id="KW-1185">Reference proteome</keyword>
<evidence type="ECO:0000313" key="1">
    <source>
        <dbReference type="EMBL" id="KAG0413100.1"/>
    </source>
</evidence>
<sequence>MCSSIILGMIYRYEKSIAVTSFSSSIESWKPRKDGMAIGAAINQLFSRYAGQPSVAALPINSQTVPANGVNWQGLARQDDGALLTD</sequence>
<accession>A0AC60P0Z3</accession>
<dbReference type="EMBL" id="JABSTQ010011292">
    <property type="protein sequence ID" value="KAG0413100.1"/>
    <property type="molecule type" value="Genomic_DNA"/>
</dbReference>
<protein>
    <submittedName>
        <fullName evidence="1">Uncharacterized protein</fullName>
    </submittedName>
</protein>
<proteinExistence type="predicted"/>
<dbReference type="Proteomes" id="UP000805193">
    <property type="component" value="Unassembled WGS sequence"/>
</dbReference>
<gene>
    <name evidence="1" type="ORF">HPB47_009753</name>
</gene>
<reference evidence="1 2" key="1">
    <citation type="journal article" date="2020" name="Cell">
        <title>Large-Scale Comparative Analyses of Tick Genomes Elucidate Their Genetic Diversity and Vector Capacities.</title>
        <authorList>
            <consortium name="Tick Genome and Microbiome Consortium (TIGMIC)"/>
            <person name="Jia N."/>
            <person name="Wang J."/>
            <person name="Shi W."/>
            <person name="Du L."/>
            <person name="Sun Y."/>
            <person name="Zhan W."/>
            <person name="Jiang J.F."/>
            <person name="Wang Q."/>
            <person name="Zhang B."/>
            <person name="Ji P."/>
            <person name="Bell-Sakyi L."/>
            <person name="Cui X.M."/>
            <person name="Yuan T.T."/>
            <person name="Jiang B.G."/>
            <person name="Yang W.F."/>
            <person name="Lam T.T."/>
            <person name="Chang Q.C."/>
            <person name="Ding S.J."/>
            <person name="Wang X.J."/>
            <person name="Zhu J.G."/>
            <person name="Ruan X.D."/>
            <person name="Zhao L."/>
            <person name="Wei J.T."/>
            <person name="Ye R.Z."/>
            <person name="Que T.C."/>
            <person name="Du C.H."/>
            <person name="Zhou Y.H."/>
            <person name="Cheng J.X."/>
            <person name="Dai P.F."/>
            <person name="Guo W.B."/>
            <person name="Han X.H."/>
            <person name="Huang E.J."/>
            <person name="Li L.F."/>
            <person name="Wei W."/>
            <person name="Gao Y.C."/>
            <person name="Liu J.Z."/>
            <person name="Shao H.Z."/>
            <person name="Wang X."/>
            <person name="Wang C.C."/>
            <person name="Yang T.C."/>
            <person name="Huo Q.B."/>
            <person name="Li W."/>
            <person name="Chen H.Y."/>
            <person name="Chen S.E."/>
            <person name="Zhou L.G."/>
            <person name="Ni X.B."/>
            <person name="Tian J.H."/>
            <person name="Sheng Y."/>
            <person name="Liu T."/>
            <person name="Pan Y.S."/>
            <person name="Xia L.Y."/>
            <person name="Li J."/>
            <person name="Zhao F."/>
            <person name="Cao W.C."/>
        </authorList>
    </citation>
    <scope>NUCLEOTIDE SEQUENCE [LARGE SCALE GENOMIC DNA]</scope>
    <source>
        <strain evidence="1">Iper-2018</strain>
    </source>
</reference>
<name>A0AC60P0Z3_IXOPE</name>
<evidence type="ECO:0000313" key="2">
    <source>
        <dbReference type="Proteomes" id="UP000805193"/>
    </source>
</evidence>
<comment type="caution">
    <text evidence="1">The sequence shown here is derived from an EMBL/GenBank/DDBJ whole genome shotgun (WGS) entry which is preliminary data.</text>
</comment>